<feature type="compositionally biased region" description="Low complexity" evidence="1">
    <location>
        <begin position="1"/>
        <end position="17"/>
    </location>
</feature>
<dbReference type="EMBL" id="JAMYWD010000007">
    <property type="protein sequence ID" value="KAJ4966261.1"/>
    <property type="molecule type" value="Genomic_DNA"/>
</dbReference>
<evidence type="ECO:0000313" key="3">
    <source>
        <dbReference type="Proteomes" id="UP001141806"/>
    </source>
</evidence>
<feature type="region of interest" description="Disordered" evidence="1">
    <location>
        <begin position="1"/>
        <end position="39"/>
    </location>
</feature>
<organism evidence="2 3">
    <name type="scientific">Protea cynaroides</name>
    <dbReference type="NCBI Taxonomy" id="273540"/>
    <lineage>
        <taxon>Eukaryota</taxon>
        <taxon>Viridiplantae</taxon>
        <taxon>Streptophyta</taxon>
        <taxon>Embryophyta</taxon>
        <taxon>Tracheophyta</taxon>
        <taxon>Spermatophyta</taxon>
        <taxon>Magnoliopsida</taxon>
        <taxon>Proteales</taxon>
        <taxon>Proteaceae</taxon>
        <taxon>Protea</taxon>
    </lineage>
</organism>
<name>A0A9Q0K9E9_9MAGN</name>
<accession>A0A9Q0K9E9</accession>
<gene>
    <name evidence="2" type="ORF">NE237_018110</name>
</gene>
<evidence type="ECO:0000313" key="2">
    <source>
        <dbReference type="EMBL" id="KAJ4966261.1"/>
    </source>
</evidence>
<sequence>MEPSSLSASSSEGPPESNIVESGPPPPFDLPKTNVLSTSSGSSSEILIISEDEDPSLNFNPALTLVGKVLASKLIRRQELLEGLPVAWNIFTTAVGDCTAVEKTVGDAYKVISLKTGVVPLSLVVIAAKGVWWPYQEVLIPVK</sequence>
<protein>
    <submittedName>
        <fullName evidence="2">Uncharacterized protein</fullName>
    </submittedName>
</protein>
<proteinExistence type="predicted"/>
<evidence type="ECO:0000256" key="1">
    <source>
        <dbReference type="SAM" id="MobiDB-lite"/>
    </source>
</evidence>
<comment type="caution">
    <text evidence="2">The sequence shown here is derived from an EMBL/GenBank/DDBJ whole genome shotgun (WGS) entry which is preliminary data.</text>
</comment>
<reference evidence="2" key="1">
    <citation type="journal article" date="2023" name="Plant J.">
        <title>The genome of the king protea, Protea cynaroides.</title>
        <authorList>
            <person name="Chang J."/>
            <person name="Duong T.A."/>
            <person name="Schoeman C."/>
            <person name="Ma X."/>
            <person name="Roodt D."/>
            <person name="Barker N."/>
            <person name="Li Z."/>
            <person name="Van de Peer Y."/>
            <person name="Mizrachi E."/>
        </authorList>
    </citation>
    <scope>NUCLEOTIDE SEQUENCE</scope>
    <source>
        <tissue evidence="2">Young leaves</tissue>
    </source>
</reference>
<dbReference type="AlphaFoldDB" id="A0A9Q0K9E9"/>
<dbReference type="Proteomes" id="UP001141806">
    <property type="component" value="Unassembled WGS sequence"/>
</dbReference>
<keyword evidence="3" id="KW-1185">Reference proteome</keyword>